<dbReference type="InterPro" id="IPR005900">
    <property type="entry name" value="6-phosphogluconolactonase_DevB"/>
</dbReference>
<dbReference type="PANTHER" id="PTHR11054">
    <property type="entry name" value="6-PHOSPHOGLUCONOLACTONASE"/>
    <property type="match status" value="1"/>
</dbReference>
<dbReference type="Gene3D" id="3.40.50.1360">
    <property type="match status" value="1"/>
</dbReference>
<evidence type="ECO:0000313" key="10">
    <source>
        <dbReference type="Proteomes" id="UP000673691"/>
    </source>
</evidence>
<proteinExistence type="inferred from homology"/>
<dbReference type="Pfam" id="PF01182">
    <property type="entry name" value="Glucosamine_iso"/>
    <property type="match status" value="1"/>
</dbReference>
<evidence type="ECO:0000259" key="8">
    <source>
        <dbReference type="Pfam" id="PF01182"/>
    </source>
</evidence>
<comment type="pathway">
    <text evidence="2 6">Carbohydrate degradation; pentose phosphate pathway; D-ribulose 5-phosphate from D-glucose 6-phosphate (oxidative stage): step 2/3.</text>
</comment>
<feature type="compositionally biased region" description="Basic and acidic residues" evidence="7">
    <location>
        <begin position="10"/>
        <end position="19"/>
    </location>
</feature>
<dbReference type="Proteomes" id="UP000673691">
    <property type="component" value="Unassembled WGS sequence"/>
</dbReference>
<evidence type="ECO:0000256" key="5">
    <source>
        <dbReference type="ARBA" id="ARBA00022801"/>
    </source>
</evidence>
<sequence>KKKTRKKKEKEKEKKKDPPPPHASVPFLFPELDMHSVHTASVHVFPSSGESLAEALEAYVARVSAEAVARHGVFTVALSGGSLPKLLGAALRRRSRRVQYERWHVFFADERCVPPDSEDSNLRACREELFEGPGAPAAGLLPPEQVYAPDAAALAAGAPPEEVAADYMEKLKNVFAKKNAVKFPVFDLVLLGLGPDGHTASLFPGHDLLREEHEWVAWLSDSPKPPPARITLSLPVLNHAHNVAFVVTGEAKRDVVSRIIDDRDQNLPAALVKPNGRLTWFLDHAAAGALKTQPQPFSSPAAAADSKAAAQAQAAEAGQPKPPSA</sequence>
<feature type="non-terminal residue" evidence="9">
    <location>
        <position position="1"/>
    </location>
</feature>
<dbReference type="EMBL" id="JAEFCI010005233">
    <property type="protein sequence ID" value="KAG5460432.1"/>
    <property type="molecule type" value="Genomic_DNA"/>
</dbReference>
<feature type="region of interest" description="Disordered" evidence="7">
    <location>
        <begin position="1"/>
        <end position="24"/>
    </location>
</feature>
<evidence type="ECO:0000256" key="3">
    <source>
        <dbReference type="ARBA" id="ARBA00010662"/>
    </source>
</evidence>
<evidence type="ECO:0000256" key="2">
    <source>
        <dbReference type="ARBA" id="ARBA00004961"/>
    </source>
</evidence>
<dbReference type="SUPFAM" id="SSF100950">
    <property type="entry name" value="NagB/RpiA/CoA transferase-like"/>
    <property type="match status" value="1"/>
</dbReference>
<comment type="similarity">
    <text evidence="3 6">Belongs to the glucosamine/galactosamine-6-phosphate isomerase family. 6-phosphogluconolactonase subfamily.</text>
</comment>
<dbReference type="InterPro" id="IPR037171">
    <property type="entry name" value="NagB/RpiA_transferase-like"/>
</dbReference>
<feature type="compositionally biased region" description="Low complexity" evidence="7">
    <location>
        <begin position="293"/>
        <end position="319"/>
    </location>
</feature>
<dbReference type="InterPro" id="IPR006148">
    <property type="entry name" value="Glc/Gal-6P_isomerase"/>
</dbReference>
<dbReference type="UniPathway" id="UPA00115">
    <property type="reaction ID" value="UER00409"/>
</dbReference>
<dbReference type="EC" id="3.1.1.31" evidence="4 6"/>
<dbReference type="PANTHER" id="PTHR11054:SF0">
    <property type="entry name" value="6-PHOSPHOGLUCONOLACTONASE"/>
    <property type="match status" value="1"/>
</dbReference>
<dbReference type="FunFam" id="3.40.50.1360:FF:000005">
    <property type="entry name" value="6-phosphogluconolactonase"/>
    <property type="match status" value="1"/>
</dbReference>
<evidence type="ECO:0000256" key="4">
    <source>
        <dbReference type="ARBA" id="ARBA00013198"/>
    </source>
</evidence>
<dbReference type="GO" id="GO:0017057">
    <property type="term" value="F:6-phosphogluconolactonase activity"/>
    <property type="evidence" value="ECO:0007669"/>
    <property type="project" value="UniProtKB-UniRule"/>
</dbReference>
<comment type="catalytic activity">
    <reaction evidence="1 6">
        <text>6-phospho-D-glucono-1,5-lactone + H2O = 6-phospho-D-gluconate + H(+)</text>
        <dbReference type="Rhea" id="RHEA:12556"/>
        <dbReference type="ChEBI" id="CHEBI:15377"/>
        <dbReference type="ChEBI" id="CHEBI:15378"/>
        <dbReference type="ChEBI" id="CHEBI:57955"/>
        <dbReference type="ChEBI" id="CHEBI:58759"/>
        <dbReference type="EC" id="3.1.1.31"/>
    </reaction>
</comment>
<organism evidence="9 10">
    <name type="scientific">Olpidium bornovanus</name>
    <dbReference type="NCBI Taxonomy" id="278681"/>
    <lineage>
        <taxon>Eukaryota</taxon>
        <taxon>Fungi</taxon>
        <taxon>Fungi incertae sedis</taxon>
        <taxon>Olpidiomycota</taxon>
        <taxon>Olpidiomycotina</taxon>
        <taxon>Olpidiomycetes</taxon>
        <taxon>Olpidiales</taxon>
        <taxon>Olpidiaceae</taxon>
        <taxon>Olpidium</taxon>
    </lineage>
</organism>
<dbReference type="GO" id="GO:0006098">
    <property type="term" value="P:pentose-phosphate shunt"/>
    <property type="evidence" value="ECO:0007669"/>
    <property type="project" value="UniProtKB-UniPathway"/>
</dbReference>
<feature type="region of interest" description="Disordered" evidence="7">
    <location>
        <begin position="292"/>
        <end position="325"/>
    </location>
</feature>
<feature type="domain" description="Glucosamine/galactosamine-6-phosphate isomerase" evidence="8">
    <location>
        <begin position="49"/>
        <end position="280"/>
    </location>
</feature>
<accession>A0A8H8DJT0</accession>
<dbReference type="InterPro" id="IPR039104">
    <property type="entry name" value="6PGL"/>
</dbReference>
<dbReference type="CDD" id="cd01400">
    <property type="entry name" value="6PGL"/>
    <property type="match status" value="1"/>
</dbReference>
<evidence type="ECO:0000256" key="1">
    <source>
        <dbReference type="ARBA" id="ARBA00000832"/>
    </source>
</evidence>
<reference evidence="9 10" key="1">
    <citation type="journal article" name="Sci. Rep.">
        <title>Genome-scale phylogenetic analyses confirm Olpidium as the closest living zoosporic fungus to the non-flagellated, terrestrial fungi.</title>
        <authorList>
            <person name="Chang Y."/>
            <person name="Rochon D."/>
            <person name="Sekimoto S."/>
            <person name="Wang Y."/>
            <person name="Chovatia M."/>
            <person name="Sandor L."/>
            <person name="Salamov A."/>
            <person name="Grigoriev I.V."/>
            <person name="Stajich J.E."/>
            <person name="Spatafora J.W."/>
        </authorList>
    </citation>
    <scope>NUCLEOTIDE SEQUENCE [LARGE SCALE GENOMIC DNA]</scope>
    <source>
        <strain evidence="9">S191</strain>
    </source>
</reference>
<evidence type="ECO:0000313" key="9">
    <source>
        <dbReference type="EMBL" id="KAG5460432.1"/>
    </source>
</evidence>
<gene>
    <name evidence="9" type="ORF">BJ554DRAFT_7518</name>
</gene>
<dbReference type="NCBIfam" id="TIGR01198">
    <property type="entry name" value="pgl"/>
    <property type="match status" value="1"/>
</dbReference>
<comment type="function">
    <text evidence="6">Hydrolysis of 6-phosphogluconolactone to 6-phosphogluconate.</text>
</comment>
<dbReference type="GO" id="GO:0005975">
    <property type="term" value="P:carbohydrate metabolic process"/>
    <property type="evidence" value="ECO:0007669"/>
    <property type="project" value="UniProtKB-UniRule"/>
</dbReference>
<dbReference type="OrthoDB" id="432544at2759"/>
<protein>
    <recommendedName>
        <fullName evidence="4 6">6-phosphogluconolactonase</fullName>
        <shortName evidence="6">6PGL</shortName>
        <ecNumber evidence="4 6">3.1.1.31</ecNumber>
    </recommendedName>
</protein>
<evidence type="ECO:0000256" key="6">
    <source>
        <dbReference type="RuleBase" id="RU365095"/>
    </source>
</evidence>
<evidence type="ECO:0000256" key="7">
    <source>
        <dbReference type="SAM" id="MobiDB-lite"/>
    </source>
</evidence>
<dbReference type="AlphaFoldDB" id="A0A8H8DJT0"/>
<comment type="caution">
    <text evidence="9">The sequence shown here is derived from an EMBL/GenBank/DDBJ whole genome shotgun (WGS) entry which is preliminary data.</text>
</comment>
<name>A0A8H8DJT0_9FUNG</name>
<keyword evidence="5 6" id="KW-0378">Hydrolase</keyword>
<keyword evidence="10" id="KW-1185">Reference proteome</keyword>